<dbReference type="SUPFAM" id="SSF55961">
    <property type="entry name" value="Bet v1-like"/>
    <property type="match status" value="1"/>
</dbReference>
<sequence length="151" mass="16585">MTTITHARGVHVDAPVERVFDHVKDPRSFAAAMAAVEGESHHRLATTTMAPDDGVGSTWEWEVRFMLLRFHPRTTREEYVPNERIVDHTSSGLTWTYGLEPEGTGTKLTLSGALADRPRALAQAADAVVWNGDEDLDKMLAAFKQAIEAGA</sequence>
<dbReference type="EMBL" id="JACHML010000001">
    <property type="protein sequence ID" value="MBB6390065.1"/>
    <property type="molecule type" value="Genomic_DNA"/>
</dbReference>
<proteinExistence type="predicted"/>
<evidence type="ECO:0000313" key="1">
    <source>
        <dbReference type="EMBL" id="MBB6390065.1"/>
    </source>
</evidence>
<dbReference type="Pfam" id="PF10604">
    <property type="entry name" value="Polyketide_cyc2"/>
    <property type="match status" value="1"/>
</dbReference>
<dbReference type="InterPro" id="IPR019587">
    <property type="entry name" value="Polyketide_cyclase/dehydratase"/>
</dbReference>
<keyword evidence="2" id="KW-1185">Reference proteome</keyword>
<dbReference type="CDD" id="cd07812">
    <property type="entry name" value="SRPBCC"/>
    <property type="match status" value="1"/>
</dbReference>
<dbReference type="InterPro" id="IPR023393">
    <property type="entry name" value="START-like_dom_sf"/>
</dbReference>
<dbReference type="Proteomes" id="UP000537775">
    <property type="component" value="Unassembled WGS sequence"/>
</dbReference>
<comment type="caution">
    <text evidence="1">The sequence shown here is derived from an EMBL/GenBank/DDBJ whole genome shotgun (WGS) entry which is preliminary data.</text>
</comment>
<dbReference type="AlphaFoldDB" id="A0A7X0FM62"/>
<evidence type="ECO:0000313" key="2">
    <source>
        <dbReference type="Proteomes" id="UP000537775"/>
    </source>
</evidence>
<protein>
    <recommendedName>
        <fullName evidence="3">SRPBCC family protein</fullName>
    </recommendedName>
</protein>
<dbReference type="RefSeq" id="WP_184749330.1">
    <property type="nucleotide sequence ID" value="NZ_BAAAJR010000003.1"/>
</dbReference>
<gene>
    <name evidence="1" type="ORF">HD594_000378</name>
</gene>
<reference evidence="1 2" key="1">
    <citation type="submission" date="2020-08" db="EMBL/GenBank/DDBJ databases">
        <title>Sequencing the genomes of 1000 actinobacteria strains.</title>
        <authorList>
            <person name="Klenk H.-P."/>
        </authorList>
    </citation>
    <scope>NUCLEOTIDE SEQUENCE [LARGE SCALE GENOMIC DNA]</scope>
    <source>
        <strain evidence="1 2">DSM 12511</strain>
    </source>
</reference>
<organism evidence="1 2">
    <name type="scientific">Microbacterium thalassium</name>
    <dbReference type="NCBI Taxonomy" id="362649"/>
    <lineage>
        <taxon>Bacteria</taxon>
        <taxon>Bacillati</taxon>
        <taxon>Actinomycetota</taxon>
        <taxon>Actinomycetes</taxon>
        <taxon>Micrococcales</taxon>
        <taxon>Microbacteriaceae</taxon>
        <taxon>Microbacterium</taxon>
    </lineage>
</organism>
<dbReference type="Gene3D" id="3.30.530.20">
    <property type="match status" value="1"/>
</dbReference>
<accession>A0A7X0FM62</accession>
<name>A0A7X0FM62_9MICO</name>
<evidence type="ECO:0008006" key="3">
    <source>
        <dbReference type="Google" id="ProtNLM"/>
    </source>
</evidence>